<dbReference type="EnsemblBacteria" id="ABA51650">
    <property type="protein sequence ID" value="ABA51650"/>
    <property type="gene ID" value="BURPS1710b_A1832"/>
</dbReference>
<organism evidence="12 13">
    <name type="scientific">Burkholderia pseudomallei (strain 1710b)</name>
    <dbReference type="NCBI Taxonomy" id="320372"/>
    <lineage>
        <taxon>Bacteria</taxon>
        <taxon>Pseudomonadati</taxon>
        <taxon>Pseudomonadota</taxon>
        <taxon>Betaproteobacteria</taxon>
        <taxon>Burkholderiales</taxon>
        <taxon>Burkholderiaceae</taxon>
        <taxon>Burkholderia</taxon>
        <taxon>pseudomallei group</taxon>
    </lineage>
</organism>
<dbReference type="GO" id="GO:0004756">
    <property type="term" value="F:selenide, water dikinase activity"/>
    <property type="evidence" value="ECO:0007669"/>
    <property type="project" value="UniProtKB-UniRule"/>
</dbReference>
<evidence type="ECO:0000256" key="3">
    <source>
        <dbReference type="ARBA" id="ARBA00022723"/>
    </source>
</evidence>
<feature type="binding site" evidence="9">
    <location>
        <position position="124"/>
    </location>
    <ligand>
        <name>Mg(2+)</name>
        <dbReference type="ChEBI" id="CHEBI:18420"/>
    </ligand>
</feature>
<sequence>MNGACGRRRAAIAKRALAAPCSGCRASAHGGSRAPRVYRCRSGHGGSRAIARRIVDNRAFYPLSDLAMTETKQTDAAALRLTSLSHGGGCGCKIAPGVLSELLRRTAPPALFPDLLVGTETSDDAAVYRLNDEQAIVATTDFFMPIVDDPFDFGRIAATNALSDVYAMGGKPILALALVGMPINVLPHETIAAVLRGGEAVCADAGIPVAGGHSIDSVEPIYGLAALGVVHPARVKRNAAARAGDVLVLGKPLGVGVLSAALKKDRLDAQGYAQMIATTTKLNRPGTALAALPGVHALTDVTGFGLLGHTLELARGAGLTARVRYGALPWLAGVEALVADGVLTGASGRNWAAYGHDVRLGDGLPAVAQALLTDPQTSGGLLVACAPEAVDDVLACFRDDGFERAAAIGEMVDGAARVDVS</sequence>
<keyword evidence="2 9" id="KW-0808">Transferase</keyword>
<dbReference type="Pfam" id="PF00586">
    <property type="entry name" value="AIRS"/>
    <property type="match status" value="1"/>
</dbReference>
<dbReference type="GO" id="GO:0005524">
    <property type="term" value="F:ATP binding"/>
    <property type="evidence" value="ECO:0007669"/>
    <property type="project" value="UniProtKB-UniRule"/>
</dbReference>
<dbReference type="InterPro" id="IPR036676">
    <property type="entry name" value="PurM-like_C_sf"/>
</dbReference>
<keyword evidence="6 9" id="KW-0067">ATP-binding</keyword>
<evidence type="ECO:0000256" key="9">
    <source>
        <dbReference type="HAMAP-Rule" id="MF_00625"/>
    </source>
</evidence>
<evidence type="ECO:0000256" key="1">
    <source>
        <dbReference type="ARBA" id="ARBA00008026"/>
    </source>
</evidence>
<proteinExistence type="inferred from homology"/>
<dbReference type="GO" id="GO:0005737">
    <property type="term" value="C:cytoplasm"/>
    <property type="evidence" value="ECO:0007669"/>
    <property type="project" value="TreeGrafter"/>
</dbReference>
<evidence type="ECO:0000313" key="12">
    <source>
        <dbReference type="EMBL" id="ABA51650.1"/>
    </source>
</evidence>
<feature type="active site" evidence="9">
    <location>
        <position position="90"/>
    </location>
</feature>
<dbReference type="CDD" id="cd02195">
    <property type="entry name" value="SelD"/>
    <property type="match status" value="1"/>
</dbReference>
<keyword evidence="5 9" id="KW-0418">Kinase</keyword>
<evidence type="ECO:0000256" key="5">
    <source>
        <dbReference type="ARBA" id="ARBA00022777"/>
    </source>
</evidence>
<dbReference type="NCBIfam" id="NF002098">
    <property type="entry name" value="PRK00943.1"/>
    <property type="match status" value="1"/>
</dbReference>
<name>Q3JHG4_BURP1</name>
<evidence type="ECO:0000313" key="13">
    <source>
        <dbReference type="Proteomes" id="UP000002700"/>
    </source>
</evidence>
<dbReference type="EMBL" id="CP000125">
    <property type="protein sequence ID" value="ABA51650.1"/>
    <property type="molecule type" value="Genomic_DNA"/>
</dbReference>
<keyword evidence="3 9" id="KW-0479">Metal-binding</keyword>
<keyword evidence="7 9" id="KW-0460">Magnesium</keyword>
<dbReference type="PANTHER" id="PTHR10256:SF0">
    <property type="entry name" value="INACTIVE SELENIDE, WATER DIKINASE-LIKE PROTEIN-RELATED"/>
    <property type="match status" value="1"/>
</dbReference>
<dbReference type="PIRSF" id="PIRSF036407">
    <property type="entry name" value="Selenphspht_syn"/>
    <property type="match status" value="1"/>
</dbReference>
<dbReference type="GO" id="GO:0016260">
    <property type="term" value="P:selenocysteine biosynthetic process"/>
    <property type="evidence" value="ECO:0007669"/>
    <property type="project" value="InterPro"/>
</dbReference>
<comment type="function">
    <text evidence="9">Synthesizes selenophosphate from selenide and ATP.</text>
</comment>
<evidence type="ECO:0000259" key="10">
    <source>
        <dbReference type="Pfam" id="PF00586"/>
    </source>
</evidence>
<gene>
    <name evidence="9 12" type="primary">selD</name>
    <name evidence="12" type="ordered locus">BURPS1710b_A1832</name>
</gene>
<dbReference type="InterPro" id="IPR036921">
    <property type="entry name" value="PurM-like_N_sf"/>
</dbReference>
<dbReference type="SUPFAM" id="SSF55326">
    <property type="entry name" value="PurM N-terminal domain-like"/>
    <property type="match status" value="1"/>
</dbReference>
<dbReference type="InterPro" id="IPR023061">
    <property type="entry name" value="SelD_I"/>
</dbReference>
<comment type="similarity">
    <text evidence="1 9">Belongs to the selenophosphate synthase 1 family. Class I subfamily.</text>
</comment>
<comment type="catalytic activity">
    <reaction evidence="9">
        <text>hydrogenselenide + ATP + H2O = selenophosphate + AMP + phosphate + 2 H(+)</text>
        <dbReference type="Rhea" id="RHEA:18737"/>
        <dbReference type="ChEBI" id="CHEBI:15377"/>
        <dbReference type="ChEBI" id="CHEBI:15378"/>
        <dbReference type="ChEBI" id="CHEBI:16144"/>
        <dbReference type="ChEBI" id="CHEBI:29317"/>
        <dbReference type="ChEBI" id="CHEBI:30616"/>
        <dbReference type="ChEBI" id="CHEBI:43474"/>
        <dbReference type="ChEBI" id="CHEBI:456215"/>
        <dbReference type="EC" id="2.7.9.3"/>
    </reaction>
</comment>
<keyword evidence="4 9" id="KW-0547">Nucleotide-binding</keyword>
<dbReference type="FunFam" id="3.30.1330.10:FF:000003">
    <property type="entry name" value="Selenide, water dikinase"/>
    <property type="match status" value="1"/>
</dbReference>
<dbReference type="PANTHER" id="PTHR10256">
    <property type="entry name" value="SELENIDE, WATER DIKINASE"/>
    <property type="match status" value="1"/>
</dbReference>
<dbReference type="EC" id="2.7.9.3" evidence="9"/>
<comment type="subunit">
    <text evidence="9">Homodimer.</text>
</comment>
<reference evidence="12 13" key="1">
    <citation type="submission" date="2005-09" db="EMBL/GenBank/DDBJ databases">
        <authorList>
            <person name="Woods D.E."/>
            <person name="Nierman W.C."/>
        </authorList>
    </citation>
    <scope>NUCLEOTIDE SEQUENCE [LARGE SCALE GENOMIC DNA]</scope>
    <source>
        <strain evidence="12 13">1710b</strain>
    </source>
</reference>
<evidence type="ECO:0000256" key="6">
    <source>
        <dbReference type="ARBA" id="ARBA00022840"/>
    </source>
</evidence>
<evidence type="ECO:0000256" key="8">
    <source>
        <dbReference type="ARBA" id="ARBA00023266"/>
    </source>
</evidence>
<comment type="cofactor">
    <cofactor evidence="9">
        <name>Mg(2+)</name>
        <dbReference type="ChEBI" id="CHEBI:18420"/>
    </cofactor>
    <text evidence="9">Binds 1 Mg(2+) ion per monomer.</text>
</comment>
<evidence type="ECO:0000256" key="4">
    <source>
        <dbReference type="ARBA" id="ARBA00022741"/>
    </source>
</evidence>
<keyword evidence="8 9" id="KW-0711">Selenium</keyword>
<feature type="domain" description="PurM-like N-terminal" evidence="10">
    <location>
        <begin position="123"/>
        <end position="230"/>
    </location>
</feature>
<feature type="binding site" evidence="9">
    <location>
        <position position="300"/>
    </location>
    <ligand>
        <name>Mg(2+)</name>
        <dbReference type="ChEBI" id="CHEBI:18420"/>
    </ligand>
</feature>
<dbReference type="NCBIfam" id="TIGR00476">
    <property type="entry name" value="selD"/>
    <property type="match status" value="1"/>
</dbReference>
<feature type="binding site" description="in other chain" evidence="9">
    <location>
        <position position="164"/>
    </location>
    <ligand>
        <name>ATP</name>
        <dbReference type="ChEBI" id="CHEBI:30616"/>
        <note>ligand shared between dimeric partners</note>
    </ligand>
</feature>
<dbReference type="SUPFAM" id="SSF56042">
    <property type="entry name" value="PurM C-terminal domain-like"/>
    <property type="match status" value="1"/>
</dbReference>
<evidence type="ECO:0000256" key="2">
    <source>
        <dbReference type="ARBA" id="ARBA00022679"/>
    </source>
</evidence>
<dbReference type="FunFam" id="3.90.650.10:FF:000004">
    <property type="entry name" value="Selenide, water dikinase"/>
    <property type="match status" value="1"/>
</dbReference>
<dbReference type="InterPro" id="IPR010918">
    <property type="entry name" value="PurM-like_C_dom"/>
</dbReference>
<dbReference type="Gene3D" id="3.30.1330.10">
    <property type="entry name" value="PurM-like, N-terminal domain"/>
    <property type="match status" value="1"/>
</dbReference>
<feature type="binding site" evidence="9">
    <location>
        <position position="164"/>
    </location>
    <ligand>
        <name>Mg(2+)</name>
        <dbReference type="ChEBI" id="CHEBI:18420"/>
    </ligand>
</feature>
<accession>Q3JHG4</accession>
<dbReference type="KEGG" id="bpm:BURPS1710b_A1832"/>
<feature type="site" description="Important for catalytic activity" evidence="9">
    <location>
        <position position="93"/>
    </location>
</feature>
<feature type="domain" description="PurM-like C-terminal" evidence="11">
    <location>
        <begin position="242"/>
        <end position="415"/>
    </location>
</feature>
<protein>
    <recommendedName>
        <fullName evidence="9">Selenide, water dikinase</fullName>
        <ecNumber evidence="9">2.7.9.3</ecNumber>
    </recommendedName>
    <alternativeName>
        <fullName evidence="9">Selenium donor protein</fullName>
    </alternativeName>
    <alternativeName>
        <fullName evidence="9">Selenophosphate synthase</fullName>
    </alternativeName>
</protein>
<feature type="binding site" evidence="9">
    <location>
        <begin position="212"/>
        <end position="214"/>
    </location>
    <ligand>
        <name>ATP</name>
        <dbReference type="ChEBI" id="CHEBI:30616"/>
        <note>ligand shared between dimeric partners</note>
    </ligand>
</feature>
<dbReference type="Pfam" id="PF02769">
    <property type="entry name" value="AIRS_C"/>
    <property type="match status" value="1"/>
</dbReference>
<dbReference type="GO" id="GO:0000287">
    <property type="term" value="F:magnesium ion binding"/>
    <property type="evidence" value="ECO:0007669"/>
    <property type="project" value="UniProtKB-UniRule"/>
</dbReference>
<dbReference type="InterPro" id="IPR004536">
    <property type="entry name" value="SPS/SelD"/>
</dbReference>
<dbReference type="HOGENOM" id="CLU_032859_0_1_4"/>
<feature type="binding site" description="in other chain" evidence="9">
    <location>
        <begin position="121"/>
        <end position="123"/>
    </location>
    <ligand>
        <name>ATP</name>
        <dbReference type="ChEBI" id="CHEBI:30616"/>
        <note>ligand shared between dimeric partners</note>
    </ligand>
</feature>
<evidence type="ECO:0000259" key="11">
    <source>
        <dbReference type="Pfam" id="PF02769"/>
    </source>
</evidence>
<dbReference type="Gene3D" id="3.90.650.10">
    <property type="entry name" value="PurM-like C-terminal domain"/>
    <property type="match status" value="1"/>
</dbReference>
<dbReference type="HAMAP" id="MF_00625">
    <property type="entry name" value="SelD"/>
    <property type="match status" value="1"/>
</dbReference>
<dbReference type="AlphaFoldDB" id="Q3JHG4"/>
<feature type="binding site" description="in other chain" evidence="9">
    <location>
        <position position="93"/>
    </location>
    <ligand>
        <name>ATP</name>
        <dbReference type="ChEBI" id="CHEBI:30616"/>
        <note>ligand shared between dimeric partners</note>
    </ligand>
</feature>
<dbReference type="InterPro" id="IPR016188">
    <property type="entry name" value="PurM-like_N"/>
</dbReference>
<evidence type="ECO:0000256" key="7">
    <source>
        <dbReference type="ARBA" id="ARBA00022842"/>
    </source>
</evidence>
<dbReference type="Proteomes" id="UP000002700">
    <property type="component" value="Chromosome II"/>
</dbReference>
<feature type="binding site" description="in other chain" evidence="9">
    <location>
        <position position="141"/>
    </location>
    <ligand>
        <name>ATP</name>
        <dbReference type="ChEBI" id="CHEBI:30616"/>
        <note>ligand shared between dimeric partners</note>
    </ligand>
</feature>